<evidence type="ECO:0000313" key="3">
    <source>
        <dbReference type="Proteomes" id="UP000002384"/>
    </source>
</evidence>
<protein>
    <submittedName>
        <fullName evidence="2">Carboxymuconolactone decarboxylase</fullName>
    </submittedName>
</protein>
<keyword evidence="3" id="KW-1185">Reference proteome</keyword>
<dbReference type="PANTHER" id="PTHR35446:SF3">
    <property type="entry name" value="CMD DOMAIN-CONTAINING PROTEIN"/>
    <property type="match status" value="1"/>
</dbReference>
<name>B7KLV5_GLOC7</name>
<dbReference type="InterPro" id="IPR003779">
    <property type="entry name" value="CMD-like"/>
</dbReference>
<gene>
    <name evidence="2" type="ordered locus">PCC7424_5712</name>
</gene>
<dbReference type="SUPFAM" id="SSF69118">
    <property type="entry name" value="AhpD-like"/>
    <property type="match status" value="1"/>
</dbReference>
<accession>B7KLV5</accession>
<dbReference type="eggNOG" id="COG2128">
    <property type="taxonomic scope" value="Bacteria"/>
</dbReference>
<dbReference type="Proteomes" id="UP000002384">
    <property type="component" value="Plasmid pP742401"/>
</dbReference>
<dbReference type="Gene3D" id="1.20.1290.10">
    <property type="entry name" value="AhpD-like"/>
    <property type="match status" value="1"/>
</dbReference>
<evidence type="ECO:0000313" key="2">
    <source>
        <dbReference type="EMBL" id="ACK73777.1"/>
    </source>
</evidence>
<dbReference type="InterPro" id="IPR029032">
    <property type="entry name" value="AhpD-like"/>
</dbReference>
<dbReference type="HOGENOM" id="CLU_082760_5_1_3"/>
<feature type="domain" description="Carboxymuconolactone decarboxylase-like" evidence="1">
    <location>
        <begin position="50"/>
        <end position="106"/>
    </location>
</feature>
<proteinExistence type="predicted"/>
<evidence type="ECO:0000259" key="1">
    <source>
        <dbReference type="Pfam" id="PF02627"/>
    </source>
</evidence>
<dbReference type="RefSeq" id="WP_012599679.1">
    <property type="nucleotide sequence ID" value="NC_011738.1"/>
</dbReference>
<dbReference type="PANTHER" id="PTHR35446">
    <property type="entry name" value="SI:CH211-175M2.5"/>
    <property type="match status" value="1"/>
</dbReference>
<dbReference type="OrthoDB" id="9801997at2"/>
<geneLocation type="plasmid" evidence="2 3">
    <name>pP742401</name>
</geneLocation>
<organism evidence="2 3">
    <name type="scientific">Gloeothece citriformis (strain PCC 7424)</name>
    <name type="common">Cyanothece sp. (strain PCC 7424)</name>
    <dbReference type="NCBI Taxonomy" id="65393"/>
    <lineage>
        <taxon>Bacteria</taxon>
        <taxon>Bacillati</taxon>
        <taxon>Cyanobacteriota</taxon>
        <taxon>Cyanophyceae</taxon>
        <taxon>Oscillatoriophycideae</taxon>
        <taxon>Chroococcales</taxon>
        <taxon>Aphanothecaceae</taxon>
        <taxon>Gloeothece</taxon>
        <taxon>Gloeothece citriformis</taxon>
    </lineage>
</organism>
<dbReference type="KEGG" id="cyc:PCC7424_5712"/>
<reference evidence="3" key="1">
    <citation type="journal article" date="2011" name="MBio">
        <title>Novel metabolic attributes of the genus Cyanothece, comprising a group of unicellular nitrogen-fixing Cyanobacteria.</title>
        <authorList>
            <person name="Bandyopadhyay A."/>
            <person name="Elvitigala T."/>
            <person name="Welsh E."/>
            <person name="Stockel J."/>
            <person name="Liberton M."/>
            <person name="Min H."/>
            <person name="Sherman L.A."/>
            <person name="Pakrasi H.B."/>
        </authorList>
    </citation>
    <scope>NUCLEOTIDE SEQUENCE [LARGE SCALE GENOMIC DNA]</scope>
    <source>
        <strain evidence="3">PCC 7424</strain>
        <plasmid evidence="3">pP742401</plasmid>
    </source>
</reference>
<dbReference type="AlphaFoldDB" id="B7KLV5"/>
<dbReference type="EMBL" id="CP001292">
    <property type="protein sequence ID" value="ACK73777.1"/>
    <property type="molecule type" value="Genomic_DNA"/>
</dbReference>
<dbReference type="Pfam" id="PF02627">
    <property type="entry name" value="CMD"/>
    <property type="match status" value="1"/>
</dbReference>
<keyword evidence="2" id="KW-0614">Plasmid</keyword>
<sequence length="197" mass="22090">MEFTIYDLETAPPDSKEALRHAKETFGLIPNLEGILAQAPPVLKGSMALWDLFETSSFTPIERQVIYLSVNYFHECGYCMAAHSGLAKKIGMANEDIEALRVGQPLTDPKLQALRSFTVRMLEERGWVKNEEIEGFIAAGYTKQQVLEVILAIAVKVIHNYTNHIAQTPLDKAFRPYAWSKPDPNVARPGNFPLRSS</sequence>
<dbReference type="GO" id="GO:0051920">
    <property type="term" value="F:peroxiredoxin activity"/>
    <property type="evidence" value="ECO:0007669"/>
    <property type="project" value="InterPro"/>
</dbReference>